<dbReference type="Pfam" id="PF21748">
    <property type="entry name" value="UPF0150"/>
    <property type="match status" value="1"/>
</dbReference>
<dbReference type="InterPro" id="IPR035069">
    <property type="entry name" value="TTHA1013/TTHA0281-like"/>
</dbReference>
<dbReference type="AlphaFoldDB" id="A0A7G9YSL5"/>
<sequence>MLLEYVDKAMSKAEYEMLEDGTYMGRIAPCQGIIAFGKTLYECQNELKSVLEGWLIVKIRHGDQLPVIECIDLNFCQSTNH</sequence>
<reference evidence="1" key="1">
    <citation type="submission" date="2020-06" db="EMBL/GenBank/DDBJ databases">
        <title>Unique genomic features of the anaerobic methanotrophic archaea.</title>
        <authorList>
            <person name="Chadwick G.L."/>
            <person name="Skennerton C.T."/>
            <person name="Laso-Perez R."/>
            <person name="Leu A.O."/>
            <person name="Speth D.R."/>
            <person name="Yu H."/>
            <person name="Morgan-Lang C."/>
            <person name="Hatzenpichler R."/>
            <person name="Goudeau D."/>
            <person name="Malmstrom R."/>
            <person name="Brazelton W.J."/>
            <person name="Woyke T."/>
            <person name="Hallam S.J."/>
            <person name="Tyson G.W."/>
            <person name="Wegener G."/>
            <person name="Boetius A."/>
            <person name="Orphan V."/>
        </authorList>
    </citation>
    <scope>NUCLEOTIDE SEQUENCE</scope>
</reference>
<dbReference type="EMBL" id="MT631457">
    <property type="protein sequence ID" value="QNO50999.1"/>
    <property type="molecule type" value="Genomic_DNA"/>
</dbReference>
<dbReference type="SUPFAM" id="SSF143100">
    <property type="entry name" value="TTHA1013/TTHA0281-like"/>
    <property type="match status" value="1"/>
</dbReference>
<gene>
    <name evidence="1" type="ORF">LCGFKGIO_00032</name>
</gene>
<proteinExistence type="predicted"/>
<dbReference type="InterPro" id="IPR049389">
    <property type="entry name" value="TTHA0281-like"/>
</dbReference>
<evidence type="ECO:0008006" key="2">
    <source>
        <dbReference type="Google" id="ProtNLM"/>
    </source>
</evidence>
<organism evidence="1">
    <name type="scientific">Candidatus Methanophagaceae archaeon ANME-1 ERB6</name>
    <dbReference type="NCBI Taxonomy" id="2759912"/>
    <lineage>
        <taxon>Archaea</taxon>
        <taxon>Methanobacteriati</taxon>
        <taxon>Methanobacteriota</taxon>
        <taxon>Stenosarchaea group</taxon>
        <taxon>Methanomicrobia</taxon>
        <taxon>Candidatus Methanophagales</taxon>
        <taxon>Candidatus Methanophagaceae</taxon>
    </lineage>
</organism>
<protein>
    <recommendedName>
        <fullName evidence="2">HicB-like antitoxin of toxin-antitoxin system domain-containing protein</fullName>
    </recommendedName>
</protein>
<name>A0A7G9YSL5_9EURY</name>
<accession>A0A7G9YSL5</accession>
<dbReference type="Gene3D" id="3.30.160.250">
    <property type="match status" value="1"/>
</dbReference>
<evidence type="ECO:0000313" key="1">
    <source>
        <dbReference type="EMBL" id="QNO50999.1"/>
    </source>
</evidence>